<evidence type="ECO:0000313" key="3">
    <source>
        <dbReference type="Proteomes" id="UP000677228"/>
    </source>
</evidence>
<dbReference type="PANTHER" id="PTHR23317">
    <property type="entry name" value="DEDICATOR OF CYTOKINESIS DOCK"/>
    <property type="match status" value="1"/>
</dbReference>
<name>A0A8S2G3F8_9BILA</name>
<dbReference type="AlphaFoldDB" id="A0A8S2G3F8"/>
<dbReference type="Proteomes" id="UP000682733">
    <property type="component" value="Unassembled WGS sequence"/>
</dbReference>
<dbReference type="EMBL" id="CAJNOK010055984">
    <property type="protein sequence ID" value="CAF1621232.1"/>
    <property type="molecule type" value="Genomic_DNA"/>
</dbReference>
<dbReference type="GO" id="GO:0007264">
    <property type="term" value="P:small GTPase-mediated signal transduction"/>
    <property type="evidence" value="ECO:0007669"/>
    <property type="project" value="InterPro"/>
</dbReference>
<dbReference type="EMBL" id="CAJOBA010080841">
    <property type="protein sequence ID" value="CAF4440757.1"/>
    <property type="molecule type" value="Genomic_DNA"/>
</dbReference>
<dbReference type="GO" id="GO:0005085">
    <property type="term" value="F:guanyl-nucleotide exchange factor activity"/>
    <property type="evidence" value="ECO:0007669"/>
    <property type="project" value="InterPro"/>
</dbReference>
<accession>A0A8S2G3F8</accession>
<feature type="non-terminal residue" evidence="1">
    <location>
        <position position="1"/>
    </location>
</feature>
<organism evidence="1 3">
    <name type="scientific">Didymodactylos carnosus</name>
    <dbReference type="NCBI Taxonomy" id="1234261"/>
    <lineage>
        <taxon>Eukaryota</taxon>
        <taxon>Metazoa</taxon>
        <taxon>Spiralia</taxon>
        <taxon>Gnathifera</taxon>
        <taxon>Rotifera</taxon>
        <taxon>Eurotatoria</taxon>
        <taxon>Bdelloidea</taxon>
        <taxon>Philodinida</taxon>
        <taxon>Philodinidae</taxon>
        <taxon>Didymodactylos</taxon>
    </lineage>
</organism>
<feature type="non-terminal residue" evidence="1">
    <location>
        <position position="164"/>
    </location>
</feature>
<dbReference type="InterPro" id="IPR026791">
    <property type="entry name" value="DOCK"/>
</dbReference>
<proteinExistence type="predicted"/>
<sequence length="164" mass="18819">YSLVPPTVELPSVKWADNHKQLFTLSIKPISTIHSLDEKLDNFFHLTNIIRKNIPNHQRTTASMGDGVSLEKEFKQSIQNSVQANPEALVHFFYILFDKLLYLLIRPPVLNGHIVNIGQTCFESLARIVQRIKDLLPDMNDSHLRNKLLVTYIHYGCTLHTTDS</sequence>
<comment type="caution">
    <text evidence="1">The sequence shown here is derived from an EMBL/GenBank/DDBJ whole genome shotgun (WGS) entry which is preliminary data.</text>
</comment>
<gene>
    <name evidence="1" type="ORF">OVA965_LOCUS43218</name>
    <name evidence="2" type="ORF">TMI583_LOCUS45373</name>
</gene>
<evidence type="ECO:0000313" key="1">
    <source>
        <dbReference type="EMBL" id="CAF1621232.1"/>
    </source>
</evidence>
<dbReference type="PANTHER" id="PTHR23317:SF76">
    <property type="entry name" value="LD20667P"/>
    <property type="match status" value="1"/>
</dbReference>
<dbReference type="Proteomes" id="UP000677228">
    <property type="component" value="Unassembled WGS sequence"/>
</dbReference>
<protein>
    <submittedName>
        <fullName evidence="1">Uncharacterized protein</fullName>
    </submittedName>
</protein>
<evidence type="ECO:0000313" key="2">
    <source>
        <dbReference type="EMBL" id="CAF4440757.1"/>
    </source>
</evidence>
<reference evidence="1" key="1">
    <citation type="submission" date="2021-02" db="EMBL/GenBank/DDBJ databases">
        <authorList>
            <person name="Nowell W R."/>
        </authorList>
    </citation>
    <scope>NUCLEOTIDE SEQUENCE</scope>
</reference>